<dbReference type="GO" id="GO:0005886">
    <property type="term" value="C:plasma membrane"/>
    <property type="evidence" value="ECO:0007669"/>
    <property type="project" value="TreeGrafter"/>
</dbReference>
<dbReference type="PRINTS" id="PR01078">
    <property type="entry name" value="AMINACHANNEL"/>
</dbReference>
<keyword evidence="6" id="KW-0915">Sodium</keyword>
<keyword evidence="10 11" id="KW-0407">Ion channel</keyword>
<dbReference type="Gene3D" id="1.10.287.770">
    <property type="entry name" value="YojJ-like"/>
    <property type="match status" value="1"/>
</dbReference>
<organism evidence="13">
    <name type="scientific">Platynereis dumerilii</name>
    <name type="common">Dumeril's clam worm</name>
    <dbReference type="NCBI Taxonomy" id="6359"/>
    <lineage>
        <taxon>Eukaryota</taxon>
        <taxon>Metazoa</taxon>
        <taxon>Spiralia</taxon>
        <taxon>Lophotrochozoa</taxon>
        <taxon>Annelida</taxon>
        <taxon>Polychaeta</taxon>
        <taxon>Errantia</taxon>
        <taxon>Phyllodocida</taxon>
        <taxon>Nereididae</taxon>
        <taxon>Platynereis</taxon>
    </lineage>
</organism>
<dbReference type="GO" id="GO:0015280">
    <property type="term" value="F:ligand-gated sodium channel activity"/>
    <property type="evidence" value="ECO:0007669"/>
    <property type="project" value="TreeGrafter"/>
</dbReference>
<comment type="similarity">
    <text evidence="11">Belongs to the amiloride-sensitive sodium channel (TC 1.A.6) family.</text>
</comment>
<evidence type="ECO:0000256" key="7">
    <source>
        <dbReference type="ARBA" id="ARBA00023065"/>
    </source>
</evidence>
<dbReference type="EMBL" id="MG844426">
    <property type="protein sequence ID" value="AWC68057.1"/>
    <property type="molecule type" value="mRNA"/>
</dbReference>
<evidence type="ECO:0000313" key="13">
    <source>
        <dbReference type="EMBL" id="AWC68057.1"/>
    </source>
</evidence>
<reference evidence="13" key="1">
    <citation type="submission" date="2018-01" db="EMBL/GenBank/DDBJ databases">
        <title>Dual signalling of myoinhibitory peptides through a peptide-gated channel and a GPCR in Platynereis.</title>
        <authorList>
            <person name="Schmidt A."/>
            <person name="Bauknecht P."/>
            <person name="Augustinowsky K."/>
            <person name="Williams E."/>
            <person name="Jekely G."/>
            <person name="Grunder S."/>
        </authorList>
    </citation>
    <scope>NUCLEOTIDE SEQUENCE</scope>
</reference>
<evidence type="ECO:0000256" key="8">
    <source>
        <dbReference type="ARBA" id="ARBA00023136"/>
    </source>
</evidence>
<dbReference type="InterPro" id="IPR001873">
    <property type="entry name" value="ENaC"/>
</dbReference>
<evidence type="ECO:0000256" key="9">
    <source>
        <dbReference type="ARBA" id="ARBA00023201"/>
    </source>
</evidence>
<accession>A0A2S1B6I3</accession>
<evidence type="ECO:0000256" key="3">
    <source>
        <dbReference type="ARBA" id="ARBA00022461"/>
    </source>
</evidence>
<evidence type="ECO:0000256" key="1">
    <source>
        <dbReference type="ARBA" id="ARBA00004141"/>
    </source>
</evidence>
<evidence type="ECO:0000256" key="12">
    <source>
        <dbReference type="SAM" id="Phobius"/>
    </source>
</evidence>
<keyword evidence="4 11" id="KW-0812">Transmembrane</keyword>
<comment type="subcellular location">
    <subcellularLocation>
        <location evidence="1">Membrane</location>
        <topology evidence="1">Multi-pass membrane protein</topology>
    </subcellularLocation>
</comment>
<name>A0A2S1B6I3_PLADU</name>
<keyword evidence="9 11" id="KW-0739">Sodium transport</keyword>
<evidence type="ECO:0000256" key="11">
    <source>
        <dbReference type="RuleBase" id="RU000679"/>
    </source>
</evidence>
<protein>
    <submittedName>
        <fullName evidence="13">MIP-gated ion channel</fullName>
    </submittedName>
</protein>
<dbReference type="PROSITE" id="PS01206">
    <property type="entry name" value="ASC"/>
    <property type="match status" value="1"/>
</dbReference>
<evidence type="ECO:0000256" key="6">
    <source>
        <dbReference type="ARBA" id="ARBA00023053"/>
    </source>
</evidence>
<dbReference type="Pfam" id="PF00858">
    <property type="entry name" value="ASC"/>
    <property type="match status" value="1"/>
</dbReference>
<dbReference type="InterPro" id="IPR020903">
    <property type="entry name" value="ENaC_CS"/>
</dbReference>
<proteinExistence type="evidence at transcript level"/>
<dbReference type="Gene3D" id="2.60.470.10">
    <property type="entry name" value="Acid-sensing ion channels like domains"/>
    <property type="match status" value="1"/>
</dbReference>
<keyword evidence="8 12" id="KW-0472">Membrane</keyword>
<evidence type="ECO:0000256" key="2">
    <source>
        <dbReference type="ARBA" id="ARBA00022448"/>
    </source>
</evidence>
<feature type="transmembrane region" description="Helical" evidence="12">
    <location>
        <begin position="32"/>
        <end position="53"/>
    </location>
</feature>
<evidence type="ECO:0000256" key="5">
    <source>
        <dbReference type="ARBA" id="ARBA00022989"/>
    </source>
</evidence>
<sequence>MALRALMQEFAGGTTMHGIPKAIRSRSISARIFWSIVCICAATMFCVQFAQLISKFYAFPKKVTIEIVPAMVPFPAISLCNMRNLDIMVLNTLNSIFKNATDPLTWTNITEDPFINAYMMTVAKYHPMFVRNDTDMKIFQTILTRTLIATNVDRHLVQKAGVPFKEFIVTCRYGGLACNRSEEFTQFFDPYYYNCFTYTAPELMYADTTLAEGLENGWSTVVLTGSGMLDQNDELRIIPGTHEKFSPMASNEGVRLVIHPPHTEPFPHTEGFDVPPGFSVSLGVKARLNLRIGPPHGNCSHIDPFGQGKSREYRLISCQKKCLQREIVKECGCKEISLPNHEKYDNLKYCTQDDDLPDSCSVGATPECFERLYQVYDRFLCVQNTTARLTRNMTFAGQCKCFPPCREVSYDVTYSLSKWPAESFDGEEAYVDIFETEAYPVRFMGPDDYKKFELYANYFDMSNRKRAMKDFARLNVYIADSNVLKTEESQDYTQSQLLSDIGGQLGLWVGISVITLAEVLELIIDLCKFIASNHGPYSKGRTFNKRNNKYSAPNDEPVPNCRSCRLYGQMNGTIPLTAVPEPMDPSHMV</sequence>
<dbReference type="PANTHER" id="PTHR11690">
    <property type="entry name" value="AMILORIDE-SENSITIVE SODIUM CHANNEL-RELATED"/>
    <property type="match status" value="1"/>
</dbReference>
<keyword evidence="2 11" id="KW-0813">Transport</keyword>
<evidence type="ECO:0000256" key="4">
    <source>
        <dbReference type="ARBA" id="ARBA00022692"/>
    </source>
</evidence>
<keyword evidence="7 11" id="KW-0406">Ion transport</keyword>
<evidence type="ECO:0000256" key="10">
    <source>
        <dbReference type="ARBA" id="ARBA00023303"/>
    </source>
</evidence>
<keyword evidence="3 11" id="KW-0894">Sodium channel</keyword>
<dbReference type="AlphaFoldDB" id="A0A2S1B6I3"/>
<keyword evidence="5 12" id="KW-1133">Transmembrane helix</keyword>
<dbReference type="PANTHER" id="PTHR11690:SF248">
    <property type="entry name" value="PICKPOCKET 17, ISOFORM A"/>
    <property type="match status" value="1"/>
</dbReference>